<dbReference type="Gene3D" id="3.30.450.40">
    <property type="match status" value="1"/>
</dbReference>
<gene>
    <name evidence="6" type="ORF">K8V11_02165</name>
</gene>
<dbReference type="Pfam" id="PF01614">
    <property type="entry name" value="IclR_C"/>
    <property type="match status" value="1"/>
</dbReference>
<comment type="caution">
    <text evidence="6">The sequence shown here is derived from an EMBL/GenBank/DDBJ whole genome shotgun (WGS) entry which is preliminary data.</text>
</comment>
<dbReference type="InterPro" id="IPR036388">
    <property type="entry name" value="WH-like_DNA-bd_sf"/>
</dbReference>
<evidence type="ECO:0000313" key="6">
    <source>
        <dbReference type="EMBL" id="HJE89801.1"/>
    </source>
</evidence>
<dbReference type="GO" id="GO:0003700">
    <property type="term" value="F:DNA-binding transcription factor activity"/>
    <property type="evidence" value="ECO:0007669"/>
    <property type="project" value="TreeGrafter"/>
</dbReference>
<evidence type="ECO:0000259" key="4">
    <source>
        <dbReference type="PROSITE" id="PS51077"/>
    </source>
</evidence>
<dbReference type="InterPro" id="IPR029016">
    <property type="entry name" value="GAF-like_dom_sf"/>
</dbReference>
<protein>
    <submittedName>
        <fullName evidence="6">IclR family transcriptional regulator</fullName>
    </submittedName>
</protein>
<dbReference type="InterPro" id="IPR014757">
    <property type="entry name" value="Tscrpt_reg_IclR_C"/>
</dbReference>
<evidence type="ECO:0000256" key="2">
    <source>
        <dbReference type="ARBA" id="ARBA00023125"/>
    </source>
</evidence>
<dbReference type="Pfam" id="PF09339">
    <property type="entry name" value="HTH_IclR"/>
    <property type="match status" value="1"/>
</dbReference>
<dbReference type="SMART" id="SM00346">
    <property type="entry name" value="HTH_ICLR"/>
    <property type="match status" value="1"/>
</dbReference>
<evidence type="ECO:0000259" key="5">
    <source>
        <dbReference type="PROSITE" id="PS51078"/>
    </source>
</evidence>
<proteinExistence type="predicted"/>
<dbReference type="InterPro" id="IPR005471">
    <property type="entry name" value="Tscrpt_reg_IclR_N"/>
</dbReference>
<dbReference type="AlphaFoldDB" id="A0A921F112"/>
<evidence type="ECO:0000313" key="7">
    <source>
        <dbReference type="Proteomes" id="UP000776650"/>
    </source>
</evidence>
<dbReference type="InterPro" id="IPR050707">
    <property type="entry name" value="HTH_MetabolicPath_Reg"/>
</dbReference>
<dbReference type="GO" id="GO:0003677">
    <property type="term" value="F:DNA binding"/>
    <property type="evidence" value="ECO:0007669"/>
    <property type="project" value="UniProtKB-KW"/>
</dbReference>
<dbReference type="PROSITE" id="PS51077">
    <property type="entry name" value="HTH_ICLR"/>
    <property type="match status" value="1"/>
</dbReference>
<dbReference type="RefSeq" id="WP_303910573.1">
    <property type="nucleotide sequence ID" value="NZ_DYXM01000042.1"/>
</dbReference>
<dbReference type="SUPFAM" id="SSF46785">
    <property type="entry name" value="Winged helix' DNA-binding domain"/>
    <property type="match status" value="1"/>
</dbReference>
<organism evidence="6 7">
    <name type="scientific">Dietzia timorensis</name>
    <dbReference type="NCBI Taxonomy" id="499555"/>
    <lineage>
        <taxon>Bacteria</taxon>
        <taxon>Bacillati</taxon>
        <taxon>Actinomycetota</taxon>
        <taxon>Actinomycetes</taxon>
        <taxon>Mycobacteriales</taxon>
        <taxon>Dietziaceae</taxon>
        <taxon>Dietzia</taxon>
    </lineage>
</organism>
<keyword evidence="2" id="KW-0238">DNA-binding</keyword>
<sequence length="260" mass="27221">MAEENAAKSAAPSRGSGTIAKGLAMLTTVGEFPHGATAAEVAARSGHPFSTAYRLLGSLVDAGFVEYDARTKTYALGLAVFELGQRVGNARGFTGTAAPVLEELTARTGESSVLAVLDGVETLTVHTIDGPQYRQTTDPGDRGPLHSSAIGKVLLAWMPTDERDELLERLPLPARTEHTVTDVSALRAELDASRAAGWVEQGEQHDIGMNAVGVPVLRRDGTVIASLALAAPLFRADLGALREHVPALQDAAARLGTLLP</sequence>
<dbReference type="Proteomes" id="UP000776650">
    <property type="component" value="Unassembled WGS sequence"/>
</dbReference>
<evidence type="ECO:0000256" key="3">
    <source>
        <dbReference type="ARBA" id="ARBA00023163"/>
    </source>
</evidence>
<dbReference type="PANTHER" id="PTHR30136">
    <property type="entry name" value="HELIX-TURN-HELIX TRANSCRIPTIONAL REGULATOR, ICLR FAMILY"/>
    <property type="match status" value="1"/>
</dbReference>
<dbReference type="PANTHER" id="PTHR30136:SF24">
    <property type="entry name" value="HTH-TYPE TRANSCRIPTIONAL REPRESSOR ALLR"/>
    <property type="match status" value="1"/>
</dbReference>
<accession>A0A921F112</accession>
<dbReference type="Gene3D" id="1.10.10.10">
    <property type="entry name" value="Winged helix-like DNA-binding domain superfamily/Winged helix DNA-binding domain"/>
    <property type="match status" value="1"/>
</dbReference>
<name>A0A921F112_9ACTN</name>
<dbReference type="EMBL" id="DYXM01000042">
    <property type="protein sequence ID" value="HJE89801.1"/>
    <property type="molecule type" value="Genomic_DNA"/>
</dbReference>
<dbReference type="InterPro" id="IPR036390">
    <property type="entry name" value="WH_DNA-bd_sf"/>
</dbReference>
<feature type="domain" description="IclR-ED" evidence="5">
    <location>
        <begin position="79"/>
        <end position="260"/>
    </location>
</feature>
<dbReference type="SUPFAM" id="SSF55781">
    <property type="entry name" value="GAF domain-like"/>
    <property type="match status" value="1"/>
</dbReference>
<dbReference type="PROSITE" id="PS51078">
    <property type="entry name" value="ICLR_ED"/>
    <property type="match status" value="1"/>
</dbReference>
<evidence type="ECO:0000256" key="1">
    <source>
        <dbReference type="ARBA" id="ARBA00023015"/>
    </source>
</evidence>
<dbReference type="GO" id="GO:0045892">
    <property type="term" value="P:negative regulation of DNA-templated transcription"/>
    <property type="evidence" value="ECO:0007669"/>
    <property type="project" value="TreeGrafter"/>
</dbReference>
<reference evidence="6" key="2">
    <citation type="submission" date="2021-09" db="EMBL/GenBank/DDBJ databases">
        <authorList>
            <person name="Gilroy R."/>
        </authorList>
    </citation>
    <scope>NUCLEOTIDE SEQUENCE</scope>
    <source>
        <strain evidence="6">ChiGjej1B1-18357</strain>
    </source>
</reference>
<keyword evidence="3" id="KW-0804">Transcription</keyword>
<reference evidence="6" key="1">
    <citation type="journal article" date="2021" name="PeerJ">
        <title>Extensive microbial diversity within the chicken gut microbiome revealed by metagenomics and culture.</title>
        <authorList>
            <person name="Gilroy R."/>
            <person name="Ravi A."/>
            <person name="Getino M."/>
            <person name="Pursley I."/>
            <person name="Horton D.L."/>
            <person name="Alikhan N.F."/>
            <person name="Baker D."/>
            <person name="Gharbi K."/>
            <person name="Hall N."/>
            <person name="Watson M."/>
            <person name="Adriaenssens E.M."/>
            <person name="Foster-Nyarko E."/>
            <person name="Jarju S."/>
            <person name="Secka A."/>
            <person name="Antonio M."/>
            <person name="Oren A."/>
            <person name="Chaudhuri R.R."/>
            <person name="La Ragione R."/>
            <person name="Hildebrand F."/>
            <person name="Pallen M.J."/>
        </authorList>
    </citation>
    <scope>NUCLEOTIDE SEQUENCE</scope>
    <source>
        <strain evidence="6">ChiGjej1B1-18357</strain>
    </source>
</reference>
<feature type="domain" description="HTH iclR-type" evidence="4">
    <location>
        <begin position="16"/>
        <end position="78"/>
    </location>
</feature>
<keyword evidence="1" id="KW-0805">Transcription regulation</keyword>